<keyword evidence="7" id="KW-0067">ATP-binding</keyword>
<feature type="domain" description="Signal transduction histidine kinase subgroup 3 dimerisation and phosphoacceptor" evidence="12">
    <location>
        <begin position="232"/>
        <end position="297"/>
    </location>
</feature>
<dbReference type="InterPro" id="IPR011712">
    <property type="entry name" value="Sig_transdc_His_kin_sub3_dim/P"/>
</dbReference>
<evidence type="ECO:0000256" key="4">
    <source>
        <dbReference type="ARBA" id="ARBA00022679"/>
    </source>
</evidence>
<feature type="transmembrane region" description="Helical" evidence="10">
    <location>
        <begin position="66"/>
        <end position="83"/>
    </location>
</feature>
<feature type="transmembrane region" description="Helical" evidence="10">
    <location>
        <begin position="38"/>
        <end position="60"/>
    </location>
</feature>
<dbReference type="SUPFAM" id="SSF55874">
    <property type="entry name" value="ATPase domain of HSP90 chaperone/DNA topoisomerase II/histidine kinase"/>
    <property type="match status" value="1"/>
</dbReference>
<feature type="compositionally biased region" description="Low complexity" evidence="9">
    <location>
        <begin position="305"/>
        <end position="318"/>
    </location>
</feature>
<dbReference type="EC" id="2.7.13.3" evidence="2"/>
<keyword evidence="6 14" id="KW-0418">Kinase</keyword>
<comment type="catalytic activity">
    <reaction evidence="1">
        <text>ATP + protein L-histidine = ADP + protein N-phospho-L-histidine.</text>
        <dbReference type="EC" id="2.7.13.3"/>
    </reaction>
</comment>
<feature type="transmembrane region" description="Helical" evidence="10">
    <location>
        <begin position="112"/>
        <end position="130"/>
    </location>
</feature>
<dbReference type="CDD" id="cd16917">
    <property type="entry name" value="HATPase_UhpB-NarQ-NarX-like"/>
    <property type="match status" value="1"/>
</dbReference>
<gene>
    <name evidence="14" type="ORF">JOE58_001886</name>
</gene>
<feature type="domain" description="Histidine kinase/HSP90-like ATPase" evidence="11">
    <location>
        <begin position="361"/>
        <end position="446"/>
    </location>
</feature>
<evidence type="ECO:0000259" key="12">
    <source>
        <dbReference type="Pfam" id="PF07730"/>
    </source>
</evidence>
<dbReference type="RefSeq" id="WP_175327535.1">
    <property type="nucleotide sequence ID" value="NZ_BMOI01000016.1"/>
</dbReference>
<comment type="caution">
    <text evidence="14">The sequence shown here is derived from an EMBL/GenBank/DDBJ whole genome shotgun (WGS) entry which is preliminary data.</text>
</comment>
<keyword evidence="15" id="KW-1185">Reference proteome</keyword>
<evidence type="ECO:0000256" key="6">
    <source>
        <dbReference type="ARBA" id="ARBA00022777"/>
    </source>
</evidence>
<keyword evidence="10" id="KW-0472">Membrane</keyword>
<sequence>MGAMTGSWSRPPDTAWSRPPDTAWSRLPVGRREWRQDVLLAAVLAVGMAITTVLYGASGAYDDDQAAWWVSALMVLANTVPIAFRRRWPMTALVVVALAFVGMQLLHVPELFVVNFTLFIGIYTVGAWCSDRFRSEAVRWVVIGGMFAWLFLAIVFGWSMPTSLPNDDGAVIPPYIAYSLLNVLINVVYFGAAWYAGNRAWGAAVARHELDVRTAELAAERERSAAQAVTLERLRIARELHDVVAHHVALMGVQAGAARRVIGSDPGQATASLGVVEQSARTAVEELRRMLGTLRDGDGHGHGHGSTTGSAAGADGDAPSTEGIGRIAEVVEAARTAGHPAEWSVVGDERPVPPTVASVAFRVAQEAVTNVLKHAGQNARADVRVRYLTDALEVEVADDGRGGVRDTTGSGLGHVGMRERVAAVGGTVEIGPRTRGGYLVRAWLPTT</sequence>
<dbReference type="GO" id="GO:0016301">
    <property type="term" value="F:kinase activity"/>
    <property type="evidence" value="ECO:0007669"/>
    <property type="project" value="UniProtKB-KW"/>
</dbReference>
<dbReference type="PANTHER" id="PTHR24421:SF10">
    <property type="entry name" value="NITRATE_NITRITE SENSOR PROTEIN NARQ"/>
    <property type="match status" value="1"/>
</dbReference>
<evidence type="ECO:0000259" key="11">
    <source>
        <dbReference type="Pfam" id="PF02518"/>
    </source>
</evidence>
<dbReference type="EMBL" id="JAFBCG010000001">
    <property type="protein sequence ID" value="MBM7802635.1"/>
    <property type="molecule type" value="Genomic_DNA"/>
</dbReference>
<dbReference type="Gene3D" id="3.30.565.10">
    <property type="entry name" value="Histidine kinase-like ATPase, C-terminal domain"/>
    <property type="match status" value="1"/>
</dbReference>
<feature type="transmembrane region" description="Helical" evidence="10">
    <location>
        <begin position="137"/>
        <end position="156"/>
    </location>
</feature>
<evidence type="ECO:0000256" key="3">
    <source>
        <dbReference type="ARBA" id="ARBA00022553"/>
    </source>
</evidence>
<evidence type="ECO:0000256" key="5">
    <source>
        <dbReference type="ARBA" id="ARBA00022741"/>
    </source>
</evidence>
<feature type="transmembrane region" description="Helical" evidence="10">
    <location>
        <begin position="90"/>
        <end position="106"/>
    </location>
</feature>
<name>A0ABS2RUE2_9MICO</name>
<dbReference type="Proteomes" id="UP000746584">
    <property type="component" value="Unassembled WGS sequence"/>
</dbReference>
<dbReference type="InterPro" id="IPR036890">
    <property type="entry name" value="HATPase_C_sf"/>
</dbReference>
<evidence type="ECO:0000256" key="2">
    <source>
        <dbReference type="ARBA" id="ARBA00012438"/>
    </source>
</evidence>
<keyword evidence="3" id="KW-0597">Phosphoprotein</keyword>
<keyword evidence="10" id="KW-0812">Transmembrane</keyword>
<evidence type="ECO:0000313" key="15">
    <source>
        <dbReference type="Proteomes" id="UP000746584"/>
    </source>
</evidence>
<dbReference type="Pfam" id="PF02518">
    <property type="entry name" value="HATPase_c"/>
    <property type="match status" value="1"/>
</dbReference>
<accession>A0ABS2RUE2</accession>
<dbReference type="Gene3D" id="1.20.5.1930">
    <property type="match status" value="1"/>
</dbReference>
<dbReference type="InterPro" id="IPR055558">
    <property type="entry name" value="DUF7134"/>
</dbReference>
<evidence type="ECO:0000256" key="1">
    <source>
        <dbReference type="ARBA" id="ARBA00000085"/>
    </source>
</evidence>
<keyword evidence="4" id="KW-0808">Transferase</keyword>
<protein>
    <recommendedName>
        <fullName evidence="2">histidine kinase</fullName>
        <ecNumber evidence="2">2.7.13.3</ecNumber>
    </recommendedName>
</protein>
<reference evidence="14 15" key="1">
    <citation type="submission" date="2021-01" db="EMBL/GenBank/DDBJ databases">
        <title>Sequencing the genomes of 1000 actinobacteria strains.</title>
        <authorList>
            <person name="Klenk H.-P."/>
        </authorList>
    </citation>
    <scope>NUCLEOTIDE SEQUENCE [LARGE SCALE GENOMIC DNA]</scope>
    <source>
        <strain evidence="14 15">DSM 20542</strain>
    </source>
</reference>
<feature type="domain" description="DUF7134" evidence="13">
    <location>
        <begin position="31"/>
        <end position="198"/>
    </location>
</feature>
<evidence type="ECO:0000256" key="9">
    <source>
        <dbReference type="SAM" id="MobiDB-lite"/>
    </source>
</evidence>
<keyword evidence="5" id="KW-0547">Nucleotide-binding</keyword>
<evidence type="ECO:0000256" key="10">
    <source>
        <dbReference type="SAM" id="Phobius"/>
    </source>
</evidence>
<evidence type="ECO:0000259" key="13">
    <source>
        <dbReference type="Pfam" id="PF23539"/>
    </source>
</evidence>
<proteinExistence type="predicted"/>
<dbReference type="Pfam" id="PF23539">
    <property type="entry name" value="DUF7134"/>
    <property type="match status" value="1"/>
</dbReference>
<evidence type="ECO:0000313" key="14">
    <source>
        <dbReference type="EMBL" id="MBM7802635.1"/>
    </source>
</evidence>
<evidence type="ECO:0000256" key="7">
    <source>
        <dbReference type="ARBA" id="ARBA00022840"/>
    </source>
</evidence>
<feature type="transmembrane region" description="Helical" evidence="10">
    <location>
        <begin position="176"/>
        <end position="197"/>
    </location>
</feature>
<keyword evidence="10" id="KW-1133">Transmembrane helix</keyword>
<organism evidence="14 15">
    <name type="scientific">Curtobacterium luteum</name>
    <dbReference type="NCBI Taxonomy" id="33881"/>
    <lineage>
        <taxon>Bacteria</taxon>
        <taxon>Bacillati</taxon>
        <taxon>Actinomycetota</taxon>
        <taxon>Actinomycetes</taxon>
        <taxon>Micrococcales</taxon>
        <taxon>Microbacteriaceae</taxon>
        <taxon>Curtobacterium</taxon>
    </lineage>
</organism>
<keyword evidence="8" id="KW-0902">Two-component regulatory system</keyword>
<dbReference type="InterPro" id="IPR050482">
    <property type="entry name" value="Sensor_HK_TwoCompSys"/>
</dbReference>
<evidence type="ECO:0000256" key="8">
    <source>
        <dbReference type="ARBA" id="ARBA00023012"/>
    </source>
</evidence>
<feature type="region of interest" description="Disordered" evidence="9">
    <location>
        <begin position="293"/>
        <end position="320"/>
    </location>
</feature>
<dbReference type="PANTHER" id="PTHR24421">
    <property type="entry name" value="NITRATE/NITRITE SENSOR PROTEIN NARX-RELATED"/>
    <property type="match status" value="1"/>
</dbReference>
<dbReference type="Pfam" id="PF07730">
    <property type="entry name" value="HisKA_3"/>
    <property type="match status" value="1"/>
</dbReference>
<dbReference type="InterPro" id="IPR003594">
    <property type="entry name" value="HATPase_dom"/>
</dbReference>